<dbReference type="EMBL" id="JAQZAO010000007">
    <property type="protein sequence ID" value="MDD7967127.1"/>
    <property type="molecule type" value="Genomic_DNA"/>
</dbReference>
<comment type="caution">
    <text evidence="1">The sequence shown here is derived from an EMBL/GenBank/DDBJ whole genome shotgun (WGS) entry which is preliminary data.</text>
</comment>
<sequence>MSPLGRARWSSGRRVSWRWWARRLPTVGVVGVAVAVLLGAGLASAAWLSSGGGAASSRAGQALPPTATAVPGTAFTTSLLYPGTSGDVKLTVTNPNAYPVTVTSVAPTGAPTAAGGVGTCATTGVSMTTASPGTAIPANGSATVTLAGAASMTSASETGCQNATFTIPVTVAITSA</sequence>
<evidence type="ECO:0000313" key="2">
    <source>
        <dbReference type="Proteomes" id="UP001300763"/>
    </source>
</evidence>
<proteinExistence type="predicted"/>
<keyword evidence="2" id="KW-1185">Reference proteome</keyword>
<organism evidence="1 2">
    <name type="scientific">Actinomycetospora lemnae</name>
    <dbReference type="NCBI Taxonomy" id="3019891"/>
    <lineage>
        <taxon>Bacteria</taxon>
        <taxon>Bacillati</taxon>
        <taxon>Actinomycetota</taxon>
        <taxon>Actinomycetes</taxon>
        <taxon>Pseudonocardiales</taxon>
        <taxon>Pseudonocardiaceae</taxon>
        <taxon>Actinomycetospora</taxon>
    </lineage>
</organism>
<accession>A0ABT5SYQ4</accession>
<protein>
    <submittedName>
        <fullName evidence="1">Uncharacterized protein</fullName>
    </submittedName>
</protein>
<dbReference type="Proteomes" id="UP001300763">
    <property type="component" value="Unassembled WGS sequence"/>
</dbReference>
<gene>
    <name evidence="1" type="ORF">PGB27_17460</name>
</gene>
<reference evidence="1 2" key="1">
    <citation type="submission" date="2023-02" db="EMBL/GenBank/DDBJ databases">
        <title>Genome sequencing required for Actinomycetospora new species description.</title>
        <authorList>
            <person name="Saimee Y."/>
            <person name="Duangmal K."/>
        </authorList>
    </citation>
    <scope>NUCLEOTIDE SEQUENCE [LARGE SCALE GENOMIC DNA]</scope>
    <source>
        <strain evidence="1 2">DW7H6</strain>
    </source>
</reference>
<evidence type="ECO:0000313" key="1">
    <source>
        <dbReference type="EMBL" id="MDD7967127.1"/>
    </source>
</evidence>
<name>A0ABT5SYQ4_9PSEU</name>
<dbReference type="RefSeq" id="WP_274201657.1">
    <property type="nucleotide sequence ID" value="NZ_JAQZAO010000007.1"/>
</dbReference>